<feature type="region of interest" description="Disordered" evidence="1">
    <location>
        <begin position="1396"/>
        <end position="1446"/>
    </location>
</feature>
<feature type="region of interest" description="Disordered" evidence="1">
    <location>
        <begin position="1023"/>
        <end position="1178"/>
    </location>
</feature>
<feature type="region of interest" description="Disordered" evidence="1">
    <location>
        <begin position="511"/>
        <end position="540"/>
    </location>
</feature>
<dbReference type="OMA" id="RACLHCV"/>
<feature type="region of interest" description="Disordered" evidence="1">
    <location>
        <begin position="906"/>
        <end position="927"/>
    </location>
</feature>
<feature type="compositionally biased region" description="Low complexity" evidence="1">
    <location>
        <begin position="1099"/>
        <end position="1130"/>
    </location>
</feature>
<sequence length="1696" mass="179583">MGAVPSRETVEHWLSQPPFYGQRQDVVLIPLLKKFFPSPDCHLFVQLYEARCDPAVRYYYYANDGISKVQSTPTTPVSPAVYAAHEGVGNVASPTYLAEVIGNAPIYCPPADVFPSVNLTREAMYDAYITNGGERMVYETDEEMLRAYRADATSVRPLPCAVAFLYHRQASAVSPATSSAGDVDCEGSADAAFINETVAVGACSFPEDCTEVLGCYVKATGFIGDVHGLGASCPRKLPYYEMQMFLTKSAGDHHRTHVLLTAVYTYAEQWQRACLHCVPCDLTAKELAPAATKNGDTAGKNLGDAFFYYKPFSQSHHMLVEANRIAGHNRTAKSAAAERNGGKSGTLEVDEKTRFWAPPPLPSLVMRSRRANVPLLCFLREMRTCARSFFLSHFKYSLEHQDLLKPGCGGSTGGADGGPDRQTENNHLTTPLDHGAGASCSLSMPPLGSVQMWLQRATRVSASLAELSDEGSSTDTESVLNFHVVAPYVRALSEFIVACLLHNINPLEVSRLSSGPDDSAIAAASTGDDSKDATATGEAPATDAVGGSAFFFTSTTDAAMMAANPPFPQSFSFIRLPDEDMLVQPWPPSSSGCETGDEASTSTAAANAAASPSSAELLSVWRSRHTNHHLFWSVGPSIVNRRTATAALLHWYRTEKAPVVWGCNLDEKDCEMVAEGKESATASCNVSAAAFPSSSLESYMSTVTVNGQEEELLRCNTVLSLMRLETGMPAEARVLRVCRIPLEELLLGELRNSSKLAREAGPEDPHWVRQADSTSGGRGATKYACCVLHASDPAEGESRTTIASKGVELPTVPPEADGIIGDGSSCLWRVTLIDRMCRIIAVTPQFLKSIRKKHPKKKKTQPKVVIVHGTAAHVFLPVVSLSPTAASPTSVSPNTTAPAQKGVLELKESETTPARASVVTSPDRQSTVAVEEARPGGTVAVPDPLAPDATTATTAYASAAAATQAKKKTQQMANVAAAPGVASTSTVTESKAGDTVGHPPAAGAANMAVSTDPAAVVTQLKSTKGAKTTPAETKKAGAARRGSSETVTHTTAVADDKQRKSSASFTSIAPAATKAKTIKPTARVPGASTTSEKANEVKAGNASSGSSAAGAAETFATTTPTAKYATIPTAERPKKTSSLPRPPQPPVPAGEYDSSSKRDKAGAGGKHPVPSAASSVGGTSSFSGASATACAPPHPPGGSYYPHPPFYEAKTLQQLLRDPYEQHGYGYRVPPPPLPFAAPHSSSNATPSYVGYYYSPDGYQLHAGYCGGFYTNINGAGYYNTDMCGGAAATADVGKHMGGSGYGDSPYVYVAQPQQLQALPPLCQQRQHTGTTGEIRSEGLFSHEQSYSLPAKEEGNGYEAIPTAAPGSRQGSACSLRHHVSFEAGVGLLKEAVGDKAGLSSPRREATLLRPGGLCSGSSPISLASPNAQSPNHHHASPMPSTLRLQGSDIGELTSHDFEYHHNASVSGTGSHLHFQLDEFNSPVTNDSSIAMSNGHNWDHTRHVSSPCQTSTIIMEDAGVPWVQGCSSVGGSVNVTVRVRHHHNRTHSHAASYLSDATLDSLSTYHHHHDMTHHMNRSTSVASGRGLGGGGASLNGAQMSHSCASLDHSLNALHRLSGTGCGSLREYSIAAEGDHRHQASSPREHHEHENRHHEPGVMASSTRSGDTASAARRTGRRTGTYRWDWRTASLDMGYED</sequence>
<dbReference type="KEGG" id="lmi:LMXM_30_1510"/>
<feature type="region of interest" description="Disordered" evidence="1">
    <location>
        <begin position="1349"/>
        <end position="1372"/>
    </location>
</feature>
<dbReference type="PANTHER" id="PTHR35614">
    <property type="match status" value="1"/>
</dbReference>
<feature type="compositionally biased region" description="Low complexity" evidence="1">
    <location>
        <begin position="1665"/>
        <end position="1675"/>
    </location>
</feature>
<evidence type="ECO:0000313" key="2">
    <source>
        <dbReference type="EMBL" id="CBZ29208.1"/>
    </source>
</evidence>
<proteinExistence type="predicted"/>
<evidence type="ECO:0000313" key="3">
    <source>
        <dbReference type="Proteomes" id="UP000007259"/>
    </source>
</evidence>
<reference evidence="2 3" key="1">
    <citation type="journal article" date="2011" name="Genome Res.">
        <title>Chromosome and gene copy number variation allow major structural change between species and strains of Leishmania.</title>
        <authorList>
            <person name="Rogers M.B."/>
            <person name="Hilley J.D."/>
            <person name="Dickens N.J."/>
            <person name="Wilkes J."/>
            <person name="Bates P.A."/>
            <person name="Depledge D.P."/>
            <person name="Harris D."/>
            <person name="Her Y."/>
            <person name="Herzyk P."/>
            <person name="Imamura H."/>
            <person name="Otto T.D."/>
            <person name="Sanders M."/>
            <person name="Seeger K."/>
            <person name="Dujardin J.C."/>
            <person name="Berriman M."/>
            <person name="Smith D.F."/>
            <person name="Hertz-Fowler C."/>
            <person name="Mottram J.C."/>
        </authorList>
    </citation>
    <scope>NUCLEOTIDE SEQUENCE [LARGE SCALE GENOMIC DNA]</scope>
    <source>
        <strain evidence="2 3">MHOM/GT/2001/U1103</strain>
    </source>
</reference>
<dbReference type="GeneID" id="13451915"/>
<feature type="compositionally biased region" description="Polar residues" evidence="1">
    <location>
        <begin position="911"/>
        <end position="927"/>
    </location>
</feature>
<feature type="region of interest" description="Disordered" evidence="1">
    <location>
        <begin position="1632"/>
        <end position="1675"/>
    </location>
</feature>
<gene>
    <name evidence="2" type="ORF">LMXM_30_1510</name>
</gene>
<evidence type="ECO:0000256" key="1">
    <source>
        <dbReference type="SAM" id="MobiDB-lite"/>
    </source>
</evidence>
<dbReference type="RefSeq" id="XP_003877671.1">
    <property type="nucleotide sequence ID" value="XM_003877622.1"/>
</dbReference>
<keyword evidence="3" id="KW-1185">Reference proteome</keyword>
<feature type="compositionally biased region" description="Polar residues" evidence="1">
    <location>
        <begin position="1416"/>
        <end position="1431"/>
    </location>
</feature>
<feature type="compositionally biased region" description="Low complexity" evidence="1">
    <location>
        <begin position="1068"/>
        <end position="1082"/>
    </location>
</feature>
<feature type="compositionally biased region" description="Basic and acidic residues" evidence="1">
    <location>
        <begin position="1632"/>
        <end position="1655"/>
    </location>
</feature>
<feature type="region of interest" description="Disordered" evidence="1">
    <location>
        <begin position="409"/>
        <end position="434"/>
    </location>
</feature>
<feature type="region of interest" description="Disordered" evidence="1">
    <location>
        <begin position="585"/>
        <end position="608"/>
    </location>
</feature>
<name>E9B1V1_LEIMU</name>
<dbReference type="Proteomes" id="UP000007259">
    <property type="component" value="Chromosome 30"/>
</dbReference>
<accession>E9B1V1</accession>
<dbReference type="VEuPathDB" id="TriTrypDB:LmxM.30.1510"/>
<dbReference type="PhylomeDB" id="E9B1V1"/>
<protein>
    <submittedName>
        <fullName evidence="2">Uncharacterized protein</fullName>
    </submittedName>
</protein>
<dbReference type="OrthoDB" id="253076at2759"/>
<dbReference type="EMBL" id="FR799583">
    <property type="protein sequence ID" value="CBZ29208.1"/>
    <property type="molecule type" value="Genomic_DNA"/>
</dbReference>
<dbReference type="PANTHER" id="PTHR35614:SF6">
    <property type="match status" value="1"/>
</dbReference>
<feature type="compositionally biased region" description="Low complexity" evidence="1">
    <location>
        <begin position="599"/>
        <end position="608"/>
    </location>
</feature>
<organism evidence="2 3">
    <name type="scientific">Leishmania mexicana (strain MHOM/GT/2001/U1103)</name>
    <dbReference type="NCBI Taxonomy" id="929439"/>
    <lineage>
        <taxon>Eukaryota</taxon>
        <taxon>Discoba</taxon>
        <taxon>Euglenozoa</taxon>
        <taxon>Kinetoplastea</taxon>
        <taxon>Metakinetoplastina</taxon>
        <taxon>Trypanosomatida</taxon>
        <taxon>Trypanosomatidae</taxon>
        <taxon>Leishmaniinae</taxon>
        <taxon>Leishmania</taxon>
    </lineage>
</organism>